<dbReference type="AlphaFoldDB" id="A0A2H0B778"/>
<dbReference type="InterPro" id="IPR001296">
    <property type="entry name" value="Glyco_trans_1"/>
</dbReference>
<evidence type="ECO:0000259" key="1">
    <source>
        <dbReference type="Pfam" id="PF00534"/>
    </source>
</evidence>
<proteinExistence type="predicted"/>
<dbReference type="GO" id="GO:0016757">
    <property type="term" value="F:glycosyltransferase activity"/>
    <property type="evidence" value="ECO:0007669"/>
    <property type="project" value="InterPro"/>
</dbReference>
<organism evidence="2 3">
    <name type="scientific">Candidatus Beckwithbacteria bacterium CG23_combo_of_CG06-09_8_20_14_all_34_8</name>
    <dbReference type="NCBI Taxonomy" id="1974497"/>
    <lineage>
        <taxon>Bacteria</taxon>
        <taxon>Candidatus Beckwithiibacteriota</taxon>
    </lineage>
</organism>
<comment type="caution">
    <text evidence="2">The sequence shown here is derived from an EMBL/GenBank/DDBJ whole genome shotgun (WGS) entry which is preliminary data.</text>
</comment>
<dbReference type="PANTHER" id="PTHR46401">
    <property type="entry name" value="GLYCOSYLTRANSFERASE WBBK-RELATED"/>
    <property type="match status" value="1"/>
</dbReference>
<accession>A0A2H0B778</accession>
<dbReference type="EMBL" id="PCSR01000016">
    <property type="protein sequence ID" value="PIP53474.1"/>
    <property type="molecule type" value="Genomic_DNA"/>
</dbReference>
<dbReference type="Pfam" id="PF00534">
    <property type="entry name" value="Glycos_transf_1"/>
    <property type="match status" value="1"/>
</dbReference>
<dbReference type="PANTHER" id="PTHR46401:SF8">
    <property type="entry name" value="BLL6006 PROTEIN"/>
    <property type="match status" value="1"/>
</dbReference>
<name>A0A2H0B778_9BACT</name>
<reference evidence="2 3" key="1">
    <citation type="submission" date="2017-09" db="EMBL/GenBank/DDBJ databases">
        <title>Depth-based differentiation of microbial function through sediment-hosted aquifers and enrichment of novel symbionts in the deep terrestrial subsurface.</title>
        <authorList>
            <person name="Probst A.J."/>
            <person name="Ladd B."/>
            <person name="Jarett J.K."/>
            <person name="Geller-Mcgrath D.E."/>
            <person name="Sieber C.M."/>
            <person name="Emerson J.B."/>
            <person name="Anantharaman K."/>
            <person name="Thomas B.C."/>
            <person name="Malmstrom R."/>
            <person name="Stieglmeier M."/>
            <person name="Klingl A."/>
            <person name="Woyke T."/>
            <person name="Ryan C.M."/>
            <person name="Banfield J.F."/>
        </authorList>
    </citation>
    <scope>NUCLEOTIDE SEQUENCE [LARGE SCALE GENOMIC DNA]</scope>
    <source>
        <strain evidence="2">CG23_combo_of_CG06-09_8_20_14_all_34_8</strain>
    </source>
</reference>
<dbReference type="Proteomes" id="UP000229459">
    <property type="component" value="Unassembled WGS sequence"/>
</dbReference>
<dbReference type="SUPFAM" id="SSF53756">
    <property type="entry name" value="UDP-Glycosyltransferase/glycogen phosphorylase"/>
    <property type="match status" value="1"/>
</dbReference>
<sequence length="410" mass="46973">MRIGYYFAASTTGGGVYQYTRTALEALLGVEGNDYLVFNATGEDLTNISTHHISHIINLSKPKHNSPTWLDYLHQSVSLIIQVLLGLSLFLHIDWIVWQYYRYLYKKPISQINNSGVDLMIYPMSSVLSFLTKPKAIVAIHDLQHRLNPQFPEVTKWGIWQIREFNYRSMAIRASMIMAESLIGKKDILNCYPNTPPNKIIVLPYLPPSYLQTKLAQSQVKKIIVKFRLPDQYFYYPAKFWPHKHHTTLIKALIICHDRGYKFGLALTGSTRAEYSTLPAVTNLVRSHHIEQYVKYLGYVSSEEISALYKGSIALVMPTHFGPSNIPVLEAWQLKVPVIYSNVRGCREQLQDAGILADPTNPADWAQAMIKMATDHKFASDCTHKGINKLSNWTEHDFRLKIQRMICNIQ</sequence>
<evidence type="ECO:0000313" key="2">
    <source>
        <dbReference type="EMBL" id="PIP53474.1"/>
    </source>
</evidence>
<dbReference type="Gene3D" id="3.40.50.2000">
    <property type="entry name" value="Glycogen Phosphorylase B"/>
    <property type="match status" value="1"/>
</dbReference>
<gene>
    <name evidence="2" type="ORF">COX08_00760</name>
</gene>
<protein>
    <recommendedName>
        <fullName evidence="1">Glycosyl transferase family 1 domain-containing protein</fullName>
    </recommendedName>
</protein>
<feature type="domain" description="Glycosyl transferase family 1" evidence="1">
    <location>
        <begin position="229"/>
        <end position="386"/>
    </location>
</feature>
<evidence type="ECO:0000313" key="3">
    <source>
        <dbReference type="Proteomes" id="UP000229459"/>
    </source>
</evidence>